<keyword evidence="1 2" id="KW-0694">RNA-binding</keyword>
<dbReference type="InterPro" id="IPR012677">
    <property type="entry name" value="Nucleotide-bd_a/b_plait_sf"/>
</dbReference>
<dbReference type="GO" id="GO:0003730">
    <property type="term" value="F:mRNA 3'-UTR binding"/>
    <property type="evidence" value="ECO:0007669"/>
    <property type="project" value="TreeGrafter"/>
</dbReference>
<dbReference type="PANTHER" id="PTHR11176:SF4">
    <property type="entry name" value="DELETED IN AZOOSPERMIA-LIKE"/>
    <property type="match status" value="1"/>
</dbReference>
<evidence type="ECO:0000259" key="3">
    <source>
        <dbReference type="PROSITE" id="PS50102"/>
    </source>
</evidence>
<dbReference type="InterPro" id="IPR000504">
    <property type="entry name" value="RRM_dom"/>
</dbReference>
<dbReference type="Gene3D" id="3.30.70.330">
    <property type="match status" value="1"/>
</dbReference>
<feature type="domain" description="RRM" evidence="3">
    <location>
        <begin position="51"/>
        <end position="132"/>
    </location>
</feature>
<dbReference type="GO" id="GO:0070935">
    <property type="term" value="P:3'-UTR-mediated mRNA stabilization"/>
    <property type="evidence" value="ECO:0007669"/>
    <property type="project" value="TreeGrafter"/>
</dbReference>
<dbReference type="AlphaFoldDB" id="A0A672ZKX3"/>
<dbReference type="PANTHER" id="PTHR11176">
    <property type="entry name" value="BOULE-RELATED"/>
    <property type="match status" value="1"/>
</dbReference>
<reference evidence="4" key="3">
    <citation type="submission" date="2025-09" db="UniProtKB">
        <authorList>
            <consortium name="Ensembl"/>
        </authorList>
    </citation>
    <scope>IDENTIFICATION</scope>
</reference>
<dbReference type="SMART" id="SM00360">
    <property type="entry name" value="RRM"/>
    <property type="match status" value="1"/>
</dbReference>
<keyword evidence="5" id="KW-1185">Reference proteome</keyword>
<accession>A0A672ZKX3</accession>
<evidence type="ECO:0000256" key="1">
    <source>
        <dbReference type="ARBA" id="ARBA00022884"/>
    </source>
</evidence>
<dbReference type="SUPFAM" id="SSF54928">
    <property type="entry name" value="RNA-binding domain, RBD"/>
    <property type="match status" value="1"/>
</dbReference>
<evidence type="ECO:0000256" key="2">
    <source>
        <dbReference type="PROSITE-ProRule" id="PRU00176"/>
    </source>
</evidence>
<dbReference type="GO" id="GO:0008494">
    <property type="term" value="F:translation activator activity"/>
    <property type="evidence" value="ECO:0007669"/>
    <property type="project" value="TreeGrafter"/>
</dbReference>
<proteinExistence type="predicted"/>
<name>A0A672ZKX3_9TELE</name>
<gene>
    <name evidence="4" type="primary">LOC115426242</name>
</gene>
<organism evidence="4 5">
    <name type="scientific">Sphaeramia orbicularis</name>
    <name type="common">orbiculate cardinalfish</name>
    <dbReference type="NCBI Taxonomy" id="375764"/>
    <lineage>
        <taxon>Eukaryota</taxon>
        <taxon>Metazoa</taxon>
        <taxon>Chordata</taxon>
        <taxon>Craniata</taxon>
        <taxon>Vertebrata</taxon>
        <taxon>Euteleostomi</taxon>
        <taxon>Actinopterygii</taxon>
        <taxon>Neopterygii</taxon>
        <taxon>Teleostei</taxon>
        <taxon>Neoteleostei</taxon>
        <taxon>Acanthomorphata</taxon>
        <taxon>Gobiaria</taxon>
        <taxon>Kurtiformes</taxon>
        <taxon>Apogonoidei</taxon>
        <taxon>Apogonidae</taxon>
        <taxon>Apogoninae</taxon>
        <taxon>Sphaeramia</taxon>
    </lineage>
</organism>
<dbReference type="GO" id="GO:0045948">
    <property type="term" value="P:positive regulation of translational initiation"/>
    <property type="evidence" value="ECO:0007669"/>
    <property type="project" value="TreeGrafter"/>
</dbReference>
<evidence type="ECO:0000313" key="5">
    <source>
        <dbReference type="Proteomes" id="UP000472271"/>
    </source>
</evidence>
<dbReference type="Pfam" id="PF00076">
    <property type="entry name" value="RRM_1"/>
    <property type="match status" value="1"/>
</dbReference>
<dbReference type="Proteomes" id="UP000472271">
    <property type="component" value="Chromosome 9"/>
</dbReference>
<dbReference type="Ensembl" id="ENSSORT00005017626.1">
    <property type="protein sequence ID" value="ENSSORP00005017112.1"/>
    <property type="gene ID" value="ENSSORG00005008589.1"/>
</dbReference>
<evidence type="ECO:0000313" key="4">
    <source>
        <dbReference type="Ensembl" id="ENSSORP00005017112.1"/>
    </source>
</evidence>
<reference evidence="4" key="2">
    <citation type="submission" date="2025-08" db="UniProtKB">
        <authorList>
            <consortium name="Ensembl"/>
        </authorList>
    </citation>
    <scope>IDENTIFICATION</scope>
</reference>
<dbReference type="PROSITE" id="PS50102">
    <property type="entry name" value="RRM"/>
    <property type="match status" value="1"/>
</dbReference>
<dbReference type="InterPro" id="IPR035979">
    <property type="entry name" value="RBD_domain_sf"/>
</dbReference>
<protein>
    <submittedName>
        <fullName evidence="4">Deleted in azoospermia-like</fullName>
    </submittedName>
</protein>
<sequence>MKTVLHNIIQFKNPSAVFCQYPRNQRRRTQTSPASGMANGFILPKGTVTPNAVFVGGINMKVDVNDLQDLFAQFGSVKEVKIITYRGGVCKGYAFVYFSEDVNIQSIIEQQISFKGRTFKLGPAIVKDRSARMPSNLIGPAPWMNPTQYLYCSCCSPMEGVMAQPSPVLSRDSPYYQPYPYSSFEGIMYPQMLMNYEQNAYSYQYTPPYWMAGQRTQPLNQVILHLLGI</sequence>
<reference evidence="4" key="1">
    <citation type="submission" date="2019-06" db="EMBL/GenBank/DDBJ databases">
        <authorList>
            <consortium name="Wellcome Sanger Institute Data Sharing"/>
        </authorList>
    </citation>
    <scope>NUCLEOTIDE SEQUENCE [LARGE SCALE GENOMIC DNA]</scope>
</reference>
<dbReference type="GO" id="GO:0005737">
    <property type="term" value="C:cytoplasm"/>
    <property type="evidence" value="ECO:0007669"/>
    <property type="project" value="TreeGrafter"/>
</dbReference>